<dbReference type="PANTHER" id="PTHR43639:SF6">
    <property type="entry name" value="DIHYDROMONAPTERIN REDUCTASE"/>
    <property type="match status" value="1"/>
</dbReference>
<dbReference type="AlphaFoldDB" id="A0A5S9F294"/>
<dbReference type="EC" id="1.5.1.50" evidence="7"/>
<dbReference type="GO" id="GO:0004146">
    <property type="term" value="F:dihydrofolate reductase activity"/>
    <property type="evidence" value="ECO:0007669"/>
    <property type="project" value="UniProtKB-EC"/>
</dbReference>
<dbReference type="Gene3D" id="3.40.50.720">
    <property type="entry name" value="NAD(P)-binding Rossmann-like Domain"/>
    <property type="match status" value="1"/>
</dbReference>
<dbReference type="GO" id="GO:0006730">
    <property type="term" value="P:one-carbon metabolic process"/>
    <property type="evidence" value="ECO:0007669"/>
    <property type="project" value="UniProtKB-KW"/>
</dbReference>
<comment type="catalytic activity">
    <reaction evidence="11">
        <text>7,8-dihydromonapterin + NADPH + H(+) = 5,6,7,8-tetrahydromonapterin + NADP(+)</text>
        <dbReference type="Rhea" id="RHEA:34847"/>
        <dbReference type="ChEBI" id="CHEBI:15378"/>
        <dbReference type="ChEBI" id="CHEBI:57783"/>
        <dbReference type="ChEBI" id="CHEBI:58349"/>
        <dbReference type="ChEBI" id="CHEBI:71175"/>
        <dbReference type="ChEBI" id="CHEBI:71177"/>
        <dbReference type="EC" id="1.5.1.50"/>
    </reaction>
</comment>
<dbReference type="EMBL" id="AP019860">
    <property type="protein sequence ID" value="BBM83228.1"/>
    <property type="molecule type" value="Genomic_DNA"/>
</dbReference>
<evidence type="ECO:0000256" key="7">
    <source>
        <dbReference type="ARBA" id="ARBA00039145"/>
    </source>
</evidence>
<dbReference type="PRINTS" id="PR00081">
    <property type="entry name" value="GDHRDH"/>
</dbReference>
<dbReference type="InterPro" id="IPR020904">
    <property type="entry name" value="Sc_DH/Rdtase_CS"/>
</dbReference>
<sequence>MENAIFITGCTRRIGLHLTKRFLDEGYDVIAHYRKMTPELEVYKNRNTVVIRADLTSPKDIDSMVDQLQRYTRSLRAIIHNASFYEKTSDDLSEAIKQYQTFFNVHMLAPFLINHKFYPLLTRGEGPRDIIHITDTNAQNPDKRFCIYSSTKAGLENLTKSFAKNFAPQVKVNSIAPGPIVFSKRESEEQRKAILAKTLLKKEGGMESVFQAVKGIMNNDFITGTCVCVDGGRSLG</sequence>
<evidence type="ECO:0000256" key="8">
    <source>
        <dbReference type="ARBA" id="ARBA00039631"/>
    </source>
</evidence>
<organism evidence="12 13">
    <name type="scientific">Uabimicrobium amorphum</name>
    <dbReference type="NCBI Taxonomy" id="2596890"/>
    <lineage>
        <taxon>Bacteria</taxon>
        <taxon>Pseudomonadati</taxon>
        <taxon>Planctomycetota</taxon>
        <taxon>Candidatus Uabimicrobiia</taxon>
        <taxon>Candidatus Uabimicrobiales</taxon>
        <taxon>Candidatus Uabimicrobiaceae</taxon>
        <taxon>Candidatus Uabimicrobium</taxon>
    </lineage>
</organism>
<accession>A0A5S9F294</accession>
<name>A0A5S9F294_UABAM</name>
<evidence type="ECO:0000256" key="4">
    <source>
        <dbReference type="ARBA" id="ARBA00023002"/>
    </source>
</evidence>
<evidence type="ECO:0000256" key="11">
    <source>
        <dbReference type="ARBA" id="ARBA00049376"/>
    </source>
</evidence>
<dbReference type="OrthoDB" id="9803333at2"/>
<evidence type="ECO:0000256" key="6">
    <source>
        <dbReference type="ARBA" id="ARBA00038212"/>
    </source>
</evidence>
<evidence type="ECO:0000313" key="12">
    <source>
        <dbReference type="EMBL" id="BBM83228.1"/>
    </source>
</evidence>
<dbReference type="InterPro" id="IPR002347">
    <property type="entry name" value="SDR_fam"/>
</dbReference>
<reference evidence="12 13" key="1">
    <citation type="submission" date="2019-08" db="EMBL/GenBank/DDBJ databases">
        <title>Complete genome sequence of Candidatus Uab amorphum.</title>
        <authorList>
            <person name="Shiratori T."/>
            <person name="Suzuki S."/>
            <person name="Kakizawa Y."/>
            <person name="Ishida K."/>
        </authorList>
    </citation>
    <scope>NUCLEOTIDE SEQUENCE [LARGE SCALE GENOMIC DNA]</scope>
    <source>
        <strain evidence="12 13">SRT547</strain>
    </source>
</reference>
<keyword evidence="3" id="KW-0521">NADP</keyword>
<dbReference type="RefSeq" id="WP_151967438.1">
    <property type="nucleotide sequence ID" value="NZ_AP019860.1"/>
</dbReference>
<comment type="catalytic activity">
    <reaction evidence="10">
        <text>(6S)-5,6,7,8-tetrahydrofolate + NADP(+) = 7,8-dihydrofolate + NADPH + H(+)</text>
        <dbReference type="Rhea" id="RHEA:15009"/>
        <dbReference type="ChEBI" id="CHEBI:15378"/>
        <dbReference type="ChEBI" id="CHEBI:57451"/>
        <dbReference type="ChEBI" id="CHEBI:57453"/>
        <dbReference type="ChEBI" id="CHEBI:57783"/>
        <dbReference type="ChEBI" id="CHEBI:58349"/>
        <dbReference type="EC" id="1.5.1.3"/>
    </reaction>
</comment>
<dbReference type="PROSITE" id="PS00061">
    <property type="entry name" value="ADH_SHORT"/>
    <property type="match status" value="1"/>
</dbReference>
<dbReference type="Proteomes" id="UP000326354">
    <property type="component" value="Chromosome"/>
</dbReference>
<dbReference type="InterPro" id="IPR036291">
    <property type="entry name" value="NAD(P)-bd_dom_sf"/>
</dbReference>
<evidence type="ECO:0000256" key="10">
    <source>
        <dbReference type="ARBA" id="ARBA00048873"/>
    </source>
</evidence>
<proteinExistence type="inferred from homology"/>
<gene>
    <name evidence="12" type="ORF">UABAM_01579</name>
</gene>
<dbReference type="KEGG" id="uam:UABAM_01579"/>
<keyword evidence="2" id="KW-0554">One-carbon metabolism</keyword>
<comment type="function">
    <text evidence="5">Catalyzes the reduction of dihydromonapterin to tetrahydromonapterin. Also has lower activity with dihydrofolate.</text>
</comment>
<comment type="similarity">
    <text evidence="6">Belongs to the short-chain dehydrogenases/reductases (SDR) family. FolM subfamily.</text>
</comment>
<evidence type="ECO:0000313" key="13">
    <source>
        <dbReference type="Proteomes" id="UP000326354"/>
    </source>
</evidence>
<evidence type="ECO:0000256" key="5">
    <source>
        <dbReference type="ARBA" id="ARBA00037508"/>
    </source>
</evidence>
<keyword evidence="13" id="KW-1185">Reference proteome</keyword>
<dbReference type="EC" id="1.5.1.3" evidence="1"/>
<evidence type="ECO:0000256" key="2">
    <source>
        <dbReference type="ARBA" id="ARBA00022563"/>
    </source>
</evidence>
<evidence type="ECO:0000256" key="9">
    <source>
        <dbReference type="ARBA" id="ARBA00042299"/>
    </source>
</evidence>
<evidence type="ECO:0000256" key="3">
    <source>
        <dbReference type="ARBA" id="ARBA00022857"/>
    </source>
</evidence>
<evidence type="ECO:0000256" key="1">
    <source>
        <dbReference type="ARBA" id="ARBA00012856"/>
    </source>
</evidence>
<dbReference type="PANTHER" id="PTHR43639">
    <property type="entry name" value="OXIDOREDUCTASE, SHORT-CHAIN DEHYDROGENASE/REDUCTASE FAMILY (AFU_ORTHOLOGUE AFUA_5G02870)"/>
    <property type="match status" value="1"/>
</dbReference>
<keyword evidence="4" id="KW-0560">Oxidoreductase</keyword>
<protein>
    <recommendedName>
        <fullName evidence="8">Dihydromonapterin reductase</fullName>
        <ecNumber evidence="1">1.5.1.3</ecNumber>
        <ecNumber evidence="7">1.5.1.50</ecNumber>
    </recommendedName>
    <alternativeName>
        <fullName evidence="9">Dihydrofolate reductase</fullName>
    </alternativeName>
</protein>
<dbReference type="SUPFAM" id="SSF51735">
    <property type="entry name" value="NAD(P)-binding Rossmann-fold domains"/>
    <property type="match status" value="1"/>
</dbReference>
<dbReference type="Pfam" id="PF13561">
    <property type="entry name" value="adh_short_C2"/>
    <property type="match status" value="1"/>
</dbReference>